<keyword evidence="2" id="KW-1185">Reference proteome</keyword>
<name>A0A1I7TW87_9PELO</name>
<protein>
    <submittedName>
        <fullName evidence="3">MULTIHEME_CYTC domain-containing protein</fullName>
    </submittedName>
</protein>
<proteinExistence type="predicted"/>
<dbReference type="AlphaFoldDB" id="A0A1I7TW87"/>
<accession>A0A1I7TW87</accession>
<feature type="compositionally biased region" description="Basic and acidic residues" evidence="1">
    <location>
        <begin position="150"/>
        <end position="159"/>
    </location>
</feature>
<evidence type="ECO:0000313" key="3">
    <source>
        <dbReference type="WBParaSite" id="Csp11.Scaffold629.g12412.t1"/>
    </source>
</evidence>
<organism evidence="2 3">
    <name type="scientific">Caenorhabditis tropicalis</name>
    <dbReference type="NCBI Taxonomy" id="1561998"/>
    <lineage>
        <taxon>Eukaryota</taxon>
        <taxon>Metazoa</taxon>
        <taxon>Ecdysozoa</taxon>
        <taxon>Nematoda</taxon>
        <taxon>Chromadorea</taxon>
        <taxon>Rhabditida</taxon>
        <taxon>Rhabditina</taxon>
        <taxon>Rhabditomorpha</taxon>
        <taxon>Rhabditoidea</taxon>
        <taxon>Rhabditidae</taxon>
        <taxon>Peloderinae</taxon>
        <taxon>Caenorhabditis</taxon>
    </lineage>
</organism>
<dbReference type="Proteomes" id="UP000095282">
    <property type="component" value="Unplaced"/>
</dbReference>
<feature type="region of interest" description="Disordered" evidence="1">
    <location>
        <begin position="137"/>
        <end position="159"/>
    </location>
</feature>
<sequence length="257" mass="29331">MNDPFNVYYTVPPNLPMGKTSCDKCMVEYNIGESCRNCNPVNTTVRTAPKRKARTVKKCNACKSNITTRQRIYPGDICVICHTNGIMPSDMGDNKTNRFKSSHQCTKCSVMFRDYAFSDITLCPTCYKTEKGVYPAEAEPTPPKVPSRKRPSERAKAAKPEPMVVIPVESTMTPQSIPLPEYMPSTVFEYPPIPAYNGMMTGNDMYAQMFPYPDPSMPLTNGFYPSYQEYHQDYNYYNPQYNYNVNYATGYGYNYQQ</sequence>
<dbReference type="WBParaSite" id="Csp11.Scaffold629.g12412.t1">
    <property type="protein sequence ID" value="Csp11.Scaffold629.g12412.t1"/>
    <property type="gene ID" value="Csp11.Scaffold629.g12412"/>
</dbReference>
<evidence type="ECO:0000313" key="2">
    <source>
        <dbReference type="Proteomes" id="UP000095282"/>
    </source>
</evidence>
<reference evidence="3" key="1">
    <citation type="submission" date="2016-11" db="UniProtKB">
        <authorList>
            <consortium name="WormBaseParasite"/>
        </authorList>
    </citation>
    <scope>IDENTIFICATION</scope>
</reference>
<evidence type="ECO:0000256" key="1">
    <source>
        <dbReference type="SAM" id="MobiDB-lite"/>
    </source>
</evidence>